<evidence type="ECO:0000313" key="2">
    <source>
        <dbReference type="EMBL" id="SCU85892.1"/>
    </source>
</evidence>
<feature type="region of interest" description="Disordered" evidence="1">
    <location>
        <begin position="14"/>
        <end position="38"/>
    </location>
</feature>
<proteinExistence type="predicted"/>
<feature type="compositionally biased region" description="Polar residues" evidence="1">
    <location>
        <begin position="15"/>
        <end position="29"/>
    </location>
</feature>
<protein>
    <submittedName>
        <fullName evidence="2">LADA_0D10594g1_1</fullName>
    </submittedName>
</protein>
<dbReference type="OrthoDB" id="4035186at2759"/>
<sequence>MELRLVMVDPRPSAKLSSVTSKDSNCYKRQSQEVQDKKTSPVIIHTFNNTAALKSSGMECRRAGGSRNMVTKPKNGIKGERQPQCIGKKSAFESLPPVPRARKANGNFEKTLTFVSSVVGDFNLEYANAWQSSLNFDGNKPQRPLFRIANRKFRRPSIKKDGSLGTSNVIDPNFSFSYNSLNLREGKNSKPRTTSFDTSPLFRVSYNNR</sequence>
<evidence type="ECO:0000256" key="1">
    <source>
        <dbReference type="SAM" id="MobiDB-lite"/>
    </source>
</evidence>
<organism evidence="2 3">
    <name type="scientific">Lachancea dasiensis</name>
    <dbReference type="NCBI Taxonomy" id="1072105"/>
    <lineage>
        <taxon>Eukaryota</taxon>
        <taxon>Fungi</taxon>
        <taxon>Dikarya</taxon>
        <taxon>Ascomycota</taxon>
        <taxon>Saccharomycotina</taxon>
        <taxon>Saccharomycetes</taxon>
        <taxon>Saccharomycetales</taxon>
        <taxon>Saccharomycetaceae</taxon>
        <taxon>Lachancea</taxon>
    </lineage>
</organism>
<feature type="region of interest" description="Disordered" evidence="1">
    <location>
        <begin position="62"/>
        <end position="82"/>
    </location>
</feature>
<dbReference type="AlphaFoldDB" id="A0A1G4J7T0"/>
<dbReference type="Proteomes" id="UP000190274">
    <property type="component" value="Chromosome D"/>
</dbReference>
<gene>
    <name evidence="2" type="ORF">LADA_0D10594G</name>
</gene>
<dbReference type="EMBL" id="LT598454">
    <property type="protein sequence ID" value="SCU85892.1"/>
    <property type="molecule type" value="Genomic_DNA"/>
</dbReference>
<accession>A0A1G4J7T0</accession>
<reference evidence="2 3" key="1">
    <citation type="submission" date="2016-03" db="EMBL/GenBank/DDBJ databases">
        <authorList>
            <person name="Devillers H."/>
        </authorList>
    </citation>
    <scope>NUCLEOTIDE SEQUENCE [LARGE SCALE GENOMIC DNA]</scope>
    <source>
        <strain evidence="2">CBS 10888</strain>
    </source>
</reference>
<name>A0A1G4J7T0_9SACH</name>
<evidence type="ECO:0000313" key="3">
    <source>
        <dbReference type="Proteomes" id="UP000190274"/>
    </source>
</evidence>
<keyword evidence="3" id="KW-1185">Reference proteome</keyword>